<dbReference type="KEGG" id="lch:Lcho_3238"/>
<dbReference type="HOGENOM" id="CLU_037628_6_1_4"/>
<evidence type="ECO:0000256" key="3">
    <source>
        <dbReference type="ARBA" id="ARBA00023163"/>
    </source>
</evidence>
<feature type="domain" description="Transcriptional regulator LacI/GalR-like sensor" evidence="4">
    <location>
        <begin position="186"/>
        <end position="353"/>
    </location>
</feature>
<dbReference type="AlphaFoldDB" id="B1Y1N4"/>
<dbReference type="GO" id="GO:0000976">
    <property type="term" value="F:transcription cis-regulatory region binding"/>
    <property type="evidence" value="ECO:0007669"/>
    <property type="project" value="TreeGrafter"/>
</dbReference>
<organism evidence="5 6">
    <name type="scientific">Leptothrix cholodnii (strain ATCC 51168 / LMG 8142 / SP-6)</name>
    <name type="common">Leptothrix discophora (strain SP-6)</name>
    <dbReference type="NCBI Taxonomy" id="395495"/>
    <lineage>
        <taxon>Bacteria</taxon>
        <taxon>Pseudomonadati</taxon>
        <taxon>Pseudomonadota</taxon>
        <taxon>Betaproteobacteria</taxon>
        <taxon>Burkholderiales</taxon>
        <taxon>Sphaerotilaceae</taxon>
        <taxon>Leptothrix</taxon>
    </lineage>
</organism>
<proteinExistence type="predicted"/>
<dbReference type="PANTHER" id="PTHR30146">
    <property type="entry name" value="LACI-RELATED TRANSCRIPTIONAL REPRESSOR"/>
    <property type="match status" value="1"/>
</dbReference>
<name>B1Y1N4_LEPCP</name>
<keyword evidence="1" id="KW-0805">Transcription regulation</keyword>
<dbReference type="Pfam" id="PF13377">
    <property type="entry name" value="Peripla_BP_3"/>
    <property type="match status" value="1"/>
</dbReference>
<dbReference type="InterPro" id="IPR028082">
    <property type="entry name" value="Peripla_BP_I"/>
</dbReference>
<protein>
    <submittedName>
        <fullName evidence="5">Periplasmic binding protein/LacI transcriptional regulator</fullName>
    </submittedName>
</protein>
<dbReference type="InterPro" id="IPR046335">
    <property type="entry name" value="LacI/GalR-like_sensor"/>
</dbReference>
<evidence type="ECO:0000313" key="6">
    <source>
        <dbReference type="Proteomes" id="UP000001693"/>
    </source>
</evidence>
<dbReference type="RefSeq" id="WP_012348243.1">
    <property type="nucleotide sequence ID" value="NC_010524.1"/>
</dbReference>
<dbReference type="STRING" id="395495.Lcho_3238"/>
<reference evidence="5 6" key="1">
    <citation type="submission" date="2008-03" db="EMBL/GenBank/DDBJ databases">
        <title>Complete sequence of Leptothrix cholodnii SP-6.</title>
        <authorList>
            <consortium name="US DOE Joint Genome Institute"/>
            <person name="Copeland A."/>
            <person name="Lucas S."/>
            <person name="Lapidus A."/>
            <person name="Glavina del Rio T."/>
            <person name="Dalin E."/>
            <person name="Tice H."/>
            <person name="Bruce D."/>
            <person name="Goodwin L."/>
            <person name="Pitluck S."/>
            <person name="Chertkov O."/>
            <person name="Brettin T."/>
            <person name="Detter J.C."/>
            <person name="Han C."/>
            <person name="Kuske C.R."/>
            <person name="Schmutz J."/>
            <person name="Larimer F."/>
            <person name="Land M."/>
            <person name="Hauser L."/>
            <person name="Kyrpides N."/>
            <person name="Lykidis A."/>
            <person name="Emerson D."/>
            <person name="Richardson P."/>
        </authorList>
    </citation>
    <scope>NUCLEOTIDE SEQUENCE [LARGE SCALE GENOMIC DNA]</scope>
    <source>
        <strain evidence="6">ATCC 51168 / LMG 8142 / SP-6</strain>
    </source>
</reference>
<evidence type="ECO:0000256" key="1">
    <source>
        <dbReference type="ARBA" id="ARBA00023015"/>
    </source>
</evidence>
<keyword evidence="2" id="KW-0238">DNA-binding</keyword>
<dbReference type="CDD" id="cd06267">
    <property type="entry name" value="PBP1_LacI_sugar_binding-like"/>
    <property type="match status" value="1"/>
</dbReference>
<sequence>MDTTPALLSKTSGLAAELVHHKDLLPHVKEARLDDDGGVAGVGLCARHKVHSLTHRLARALQVPQRRLAGGTVGLLIPKAAHLHVDVFLAQLGACVHGICQEVGLDLLIETTDDLGAEPVACLDRLRSRGIGGLIVVNPRGEDYGLLHRLADAGVALVVFGAGLPGLERFAALGCDSPGAVRLLMRHLQQLGHRRIGHVSYAPAEFVLVDERVRGWTEALLADGVRPEPAWLVHADISAASGYQATRSLLAQQRPLPAARRITALFAGNDTIAFGALRAVREAGLQVPSDIAVVGFDDIPLAAYADPPLTTVRTDPIGHGREAMALLLAQLRGLRAPPTHWLERPELVVRASCGAVRG</sequence>
<keyword evidence="6" id="KW-1185">Reference proteome</keyword>
<evidence type="ECO:0000259" key="4">
    <source>
        <dbReference type="Pfam" id="PF13377"/>
    </source>
</evidence>
<accession>B1Y1N4</accession>
<dbReference type="EMBL" id="CP001013">
    <property type="protein sequence ID" value="ACB35496.1"/>
    <property type="molecule type" value="Genomic_DNA"/>
</dbReference>
<evidence type="ECO:0000256" key="2">
    <source>
        <dbReference type="ARBA" id="ARBA00023125"/>
    </source>
</evidence>
<dbReference type="PANTHER" id="PTHR30146:SF109">
    <property type="entry name" value="HTH-TYPE TRANSCRIPTIONAL REGULATOR GALS"/>
    <property type="match status" value="1"/>
</dbReference>
<dbReference type="GO" id="GO:0003700">
    <property type="term" value="F:DNA-binding transcription factor activity"/>
    <property type="evidence" value="ECO:0007669"/>
    <property type="project" value="TreeGrafter"/>
</dbReference>
<dbReference type="SUPFAM" id="SSF53822">
    <property type="entry name" value="Periplasmic binding protein-like I"/>
    <property type="match status" value="1"/>
</dbReference>
<dbReference type="Proteomes" id="UP000001693">
    <property type="component" value="Chromosome"/>
</dbReference>
<gene>
    <name evidence="5" type="ordered locus">Lcho_3238</name>
</gene>
<keyword evidence="3" id="KW-0804">Transcription</keyword>
<evidence type="ECO:0000313" key="5">
    <source>
        <dbReference type="EMBL" id="ACB35496.1"/>
    </source>
</evidence>
<dbReference type="eggNOG" id="COG1609">
    <property type="taxonomic scope" value="Bacteria"/>
</dbReference>
<dbReference type="Gene3D" id="3.40.50.2300">
    <property type="match status" value="2"/>
</dbReference>